<dbReference type="InterPro" id="IPR036396">
    <property type="entry name" value="Cyt_P450_sf"/>
</dbReference>
<dbReference type="PANTHER" id="PTHR24292:SF100">
    <property type="entry name" value="CYTOCHROME P450 6A16, ISOFORM B-RELATED"/>
    <property type="match status" value="1"/>
</dbReference>
<dbReference type="InterPro" id="IPR001128">
    <property type="entry name" value="Cyt_P450"/>
</dbReference>
<keyword evidence="5 13" id="KW-0349">Heme</keyword>
<dbReference type="GO" id="GO:0004497">
    <property type="term" value="F:monooxygenase activity"/>
    <property type="evidence" value="ECO:0007669"/>
    <property type="project" value="UniProtKB-KW"/>
</dbReference>
<evidence type="ECO:0000256" key="7">
    <source>
        <dbReference type="ARBA" id="ARBA00022824"/>
    </source>
</evidence>
<reference evidence="16" key="1">
    <citation type="journal article" date="2023" name="Insect Mol. Biol.">
        <title>Genome sequencing provides insights into the evolution of gene families encoding plant cell wall-degrading enzymes in longhorned beetles.</title>
        <authorList>
            <person name="Shin N.R."/>
            <person name="Okamura Y."/>
            <person name="Kirsch R."/>
            <person name="Pauchet Y."/>
        </authorList>
    </citation>
    <scope>NUCLEOTIDE SEQUENCE</scope>
    <source>
        <strain evidence="16">AMC_N1</strain>
    </source>
</reference>
<evidence type="ECO:0000256" key="9">
    <source>
        <dbReference type="ARBA" id="ARBA00023002"/>
    </source>
</evidence>
<dbReference type="FunFam" id="1.10.630.10:FF:000042">
    <property type="entry name" value="Cytochrome P450"/>
    <property type="match status" value="1"/>
</dbReference>
<dbReference type="InterPro" id="IPR017972">
    <property type="entry name" value="Cyt_P450_CS"/>
</dbReference>
<dbReference type="Proteomes" id="UP001162162">
    <property type="component" value="Unassembled WGS sequence"/>
</dbReference>
<evidence type="ECO:0000256" key="1">
    <source>
        <dbReference type="ARBA" id="ARBA00001971"/>
    </source>
</evidence>
<dbReference type="AlphaFoldDB" id="A0AAV8YQ76"/>
<dbReference type="SUPFAM" id="SSF48264">
    <property type="entry name" value="Cytochrome P450"/>
    <property type="match status" value="1"/>
</dbReference>
<protein>
    <recommendedName>
        <fullName evidence="18">Cytochrome P450</fullName>
    </recommendedName>
</protein>
<dbReference type="GO" id="GO:0020037">
    <property type="term" value="F:heme binding"/>
    <property type="evidence" value="ECO:0007669"/>
    <property type="project" value="InterPro"/>
</dbReference>
<evidence type="ECO:0000256" key="14">
    <source>
        <dbReference type="RuleBase" id="RU000461"/>
    </source>
</evidence>
<dbReference type="EMBL" id="JAPWTK010000061">
    <property type="protein sequence ID" value="KAJ8953113.1"/>
    <property type="molecule type" value="Genomic_DNA"/>
</dbReference>
<dbReference type="InterPro" id="IPR050476">
    <property type="entry name" value="Insect_CytP450_Detox"/>
</dbReference>
<evidence type="ECO:0000256" key="11">
    <source>
        <dbReference type="ARBA" id="ARBA00023033"/>
    </source>
</evidence>
<dbReference type="Gene3D" id="1.10.630.10">
    <property type="entry name" value="Cytochrome P450"/>
    <property type="match status" value="1"/>
</dbReference>
<keyword evidence="17" id="KW-1185">Reference proteome</keyword>
<evidence type="ECO:0000256" key="15">
    <source>
        <dbReference type="SAM" id="Phobius"/>
    </source>
</evidence>
<keyword evidence="12 15" id="KW-0472">Membrane</keyword>
<dbReference type="Pfam" id="PF00067">
    <property type="entry name" value="p450"/>
    <property type="match status" value="1"/>
</dbReference>
<evidence type="ECO:0000256" key="12">
    <source>
        <dbReference type="ARBA" id="ARBA00023136"/>
    </source>
</evidence>
<dbReference type="GO" id="GO:0016705">
    <property type="term" value="F:oxidoreductase activity, acting on paired donors, with incorporation or reduction of molecular oxygen"/>
    <property type="evidence" value="ECO:0007669"/>
    <property type="project" value="InterPro"/>
</dbReference>
<dbReference type="PROSITE" id="PS00086">
    <property type="entry name" value="CYTOCHROME_P450"/>
    <property type="match status" value="1"/>
</dbReference>
<evidence type="ECO:0000313" key="17">
    <source>
        <dbReference type="Proteomes" id="UP001162162"/>
    </source>
</evidence>
<keyword evidence="15" id="KW-1133">Transmembrane helix</keyword>
<evidence type="ECO:0000256" key="5">
    <source>
        <dbReference type="ARBA" id="ARBA00022617"/>
    </source>
</evidence>
<evidence type="ECO:0000256" key="8">
    <source>
        <dbReference type="ARBA" id="ARBA00022848"/>
    </source>
</evidence>
<keyword evidence="15" id="KW-0812">Transmembrane</keyword>
<comment type="subcellular location">
    <subcellularLocation>
        <location evidence="3">Endoplasmic reticulum membrane</location>
        <topology evidence="3">Peripheral membrane protein</topology>
    </subcellularLocation>
    <subcellularLocation>
        <location evidence="2">Microsome membrane</location>
        <topology evidence="2">Peripheral membrane protein</topology>
    </subcellularLocation>
</comment>
<dbReference type="GO" id="GO:0005506">
    <property type="term" value="F:iron ion binding"/>
    <property type="evidence" value="ECO:0007669"/>
    <property type="project" value="InterPro"/>
</dbReference>
<keyword evidence="9 14" id="KW-0560">Oxidoreductase</keyword>
<proteinExistence type="inferred from homology"/>
<organism evidence="16 17">
    <name type="scientific">Aromia moschata</name>
    <dbReference type="NCBI Taxonomy" id="1265417"/>
    <lineage>
        <taxon>Eukaryota</taxon>
        <taxon>Metazoa</taxon>
        <taxon>Ecdysozoa</taxon>
        <taxon>Arthropoda</taxon>
        <taxon>Hexapoda</taxon>
        <taxon>Insecta</taxon>
        <taxon>Pterygota</taxon>
        <taxon>Neoptera</taxon>
        <taxon>Endopterygota</taxon>
        <taxon>Coleoptera</taxon>
        <taxon>Polyphaga</taxon>
        <taxon>Cucujiformia</taxon>
        <taxon>Chrysomeloidea</taxon>
        <taxon>Cerambycidae</taxon>
        <taxon>Cerambycinae</taxon>
        <taxon>Callichromatini</taxon>
        <taxon>Aromia</taxon>
    </lineage>
</organism>
<dbReference type="InterPro" id="IPR002401">
    <property type="entry name" value="Cyt_P450_E_grp-I"/>
</dbReference>
<dbReference type="PRINTS" id="PR00385">
    <property type="entry name" value="P450"/>
</dbReference>
<evidence type="ECO:0000256" key="6">
    <source>
        <dbReference type="ARBA" id="ARBA00022723"/>
    </source>
</evidence>
<evidence type="ECO:0000256" key="13">
    <source>
        <dbReference type="PIRSR" id="PIRSR602401-1"/>
    </source>
</evidence>
<evidence type="ECO:0000313" key="16">
    <source>
        <dbReference type="EMBL" id="KAJ8953113.1"/>
    </source>
</evidence>
<comment type="cofactor">
    <cofactor evidence="1 13">
        <name>heme</name>
        <dbReference type="ChEBI" id="CHEBI:30413"/>
    </cofactor>
</comment>
<keyword evidence="11 14" id="KW-0503">Monooxygenase</keyword>
<evidence type="ECO:0000256" key="4">
    <source>
        <dbReference type="ARBA" id="ARBA00010617"/>
    </source>
</evidence>
<feature type="binding site" description="axial binding residue" evidence="13">
    <location>
        <position position="437"/>
    </location>
    <ligand>
        <name>heme</name>
        <dbReference type="ChEBI" id="CHEBI:30413"/>
    </ligand>
    <ligandPart>
        <name>Fe</name>
        <dbReference type="ChEBI" id="CHEBI:18248"/>
    </ligandPart>
</feature>
<name>A0AAV8YQ76_9CUCU</name>
<comment type="similarity">
    <text evidence="4 14">Belongs to the cytochrome P450 family.</text>
</comment>
<comment type="caution">
    <text evidence="16">The sequence shown here is derived from an EMBL/GenBank/DDBJ whole genome shotgun (WGS) entry which is preliminary data.</text>
</comment>
<sequence length="494" mass="56261">MLLSDDIKIDLIGLVVAIAVVTLAYFKWSFTYWQKKGLQTLPPSIPCGNAADIFLGRKILGEFFRDIYFHFKAKGARHAGAYAVTKPVYVPIDLDIIKCILQSDFQHFQSHGTIVDEEVDPLSVNLFNMEEKMKMMFSTLLETSEGFRDLLEESCKGSAGVNIKEVAGSVIFGLSISSIKDPKAEFRKYGQKAVNLDLAGTIRVLGQLLFPHSIWRFFKISAVVPEVSDFFTKTIKETIEYREKNNIIRRDFMHMLLQLKNKGEIEKDDELGEIRGYKSGTMTLNEIVAQCFVFFSAGFETSSSTINFAAYELATNPEIQTKVREEINTVLQRYDNKLTYEAINDMNYLEKVLSETLRKYPILPALFRVCTKNYQVPGSDLIIEKGTTVMIPVLGIHFDPEYFTDPEKFDPERFSEENKAQRHSFSWLGFGEGPRICIGMRLGKMQAKVGLITLLKNYHITLNRKTQLPLVYKKTASTLMTNSPICFDLHKIVN</sequence>
<gene>
    <name evidence="16" type="ORF">NQ318_013457</name>
</gene>
<dbReference type="PANTHER" id="PTHR24292">
    <property type="entry name" value="CYTOCHROME P450"/>
    <property type="match status" value="1"/>
</dbReference>
<evidence type="ECO:0000256" key="2">
    <source>
        <dbReference type="ARBA" id="ARBA00004174"/>
    </source>
</evidence>
<evidence type="ECO:0008006" key="18">
    <source>
        <dbReference type="Google" id="ProtNLM"/>
    </source>
</evidence>
<feature type="transmembrane region" description="Helical" evidence="15">
    <location>
        <begin position="12"/>
        <end position="33"/>
    </location>
</feature>
<keyword evidence="7" id="KW-0256">Endoplasmic reticulum</keyword>
<evidence type="ECO:0000256" key="3">
    <source>
        <dbReference type="ARBA" id="ARBA00004406"/>
    </source>
</evidence>
<keyword evidence="6 13" id="KW-0479">Metal-binding</keyword>
<keyword evidence="10 13" id="KW-0408">Iron</keyword>
<evidence type="ECO:0000256" key="10">
    <source>
        <dbReference type="ARBA" id="ARBA00023004"/>
    </source>
</evidence>
<dbReference type="GO" id="GO:0005789">
    <property type="term" value="C:endoplasmic reticulum membrane"/>
    <property type="evidence" value="ECO:0007669"/>
    <property type="project" value="UniProtKB-SubCell"/>
</dbReference>
<accession>A0AAV8YQ76</accession>
<dbReference type="PRINTS" id="PR00463">
    <property type="entry name" value="EP450I"/>
</dbReference>
<keyword evidence="8" id="KW-0492">Microsome</keyword>
<dbReference type="CDD" id="cd11056">
    <property type="entry name" value="CYP6-like"/>
    <property type="match status" value="1"/>
</dbReference>